<dbReference type="InterPro" id="IPR052515">
    <property type="entry name" value="Gfo/Idh/MocA_Oxidoreductase"/>
</dbReference>
<feature type="domain" description="GFO/IDH/MocA-like oxidoreductase" evidence="2">
    <location>
        <begin position="136"/>
        <end position="272"/>
    </location>
</feature>
<dbReference type="EMBL" id="CP076607">
    <property type="protein sequence ID" value="QWU13558.1"/>
    <property type="molecule type" value="Genomic_DNA"/>
</dbReference>
<dbReference type="AlphaFoldDB" id="A0A1H8K0Y1"/>
<keyword evidence="6" id="KW-1185">Reference proteome</keyword>
<name>A0A1H8K0Y1_9BACL</name>
<protein>
    <submittedName>
        <fullName evidence="3">Gfo/Idh/MocA family oxidoreductase</fullName>
    </submittedName>
    <submittedName>
        <fullName evidence="4">Predicted dehydrogenase</fullName>
    </submittedName>
</protein>
<dbReference type="STRING" id="1333845.SAMN04487895_103232"/>
<accession>A0A1H8K0Y1</accession>
<evidence type="ECO:0000259" key="1">
    <source>
        <dbReference type="Pfam" id="PF01408"/>
    </source>
</evidence>
<evidence type="ECO:0000313" key="5">
    <source>
        <dbReference type="Proteomes" id="UP000198809"/>
    </source>
</evidence>
<evidence type="ECO:0000259" key="2">
    <source>
        <dbReference type="Pfam" id="PF22725"/>
    </source>
</evidence>
<evidence type="ECO:0000313" key="6">
    <source>
        <dbReference type="Proteomes" id="UP000683429"/>
    </source>
</evidence>
<dbReference type="InterPro" id="IPR055170">
    <property type="entry name" value="GFO_IDH_MocA-like_dom"/>
</dbReference>
<evidence type="ECO:0000313" key="4">
    <source>
        <dbReference type="EMBL" id="SEN86613.1"/>
    </source>
</evidence>
<feature type="domain" description="Gfo/Idh/MocA-like oxidoreductase N-terminal" evidence="1">
    <location>
        <begin position="5"/>
        <end position="127"/>
    </location>
</feature>
<organism evidence="4 5">
    <name type="scientific">Paenibacillus sophorae</name>
    <dbReference type="NCBI Taxonomy" id="1333845"/>
    <lineage>
        <taxon>Bacteria</taxon>
        <taxon>Bacillati</taxon>
        <taxon>Bacillota</taxon>
        <taxon>Bacilli</taxon>
        <taxon>Bacillales</taxon>
        <taxon>Paenibacillaceae</taxon>
        <taxon>Paenibacillus</taxon>
    </lineage>
</organism>
<evidence type="ECO:0000313" key="3">
    <source>
        <dbReference type="EMBL" id="QWU13558.1"/>
    </source>
</evidence>
<reference evidence="4 5" key="1">
    <citation type="submission" date="2016-10" db="EMBL/GenBank/DDBJ databases">
        <authorList>
            <person name="de Groot N.N."/>
        </authorList>
    </citation>
    <scope>NUCLEOTIDE SEQUENCE [LARGE SCALE GENOMIC DNA]</scope>
    <source>
        <strain evidence="4 5">CGMCC 1.10238</strain>
    </source>
</reference>
<dbReference type="Pfam" id="PF01408">
    <property type="entry name" value="GFO_IDH_MocA"/>
    <property type="match status" value="1"/>
</dbReference>
<dbReference type="SUPFAM" id="SSF55347">
    <property type="entry name" value="Glyceraldehyde-3-phosphate dehydrogenase-like, C-terminal domain"/>
    <property type="match status" value="1"/>
</dbReference>
<dbReference type="Gene3D" id="3.40.50.720">
    <property type="entry name" value="NAD(P)-binding Rossmann-like Domain"/>
    <property type="match status" value="1"/>
</dbReference>
<dbReference type="Proteomes" id="UP000198809">
    <property type="component" value="Unassembled WGS sequence"/>
</dbReference>
<dbReference type="Proteomes" id="UP000683429">
    <property type="component" value="Chromosome"/>
</dbReference>
<dbReference type="PANTHER" id="PTHR43249">
    <property type="entry name" value="UDP-N-ACETYL-2-AMINO-2-DEOXY-D-GLUCURONATE OXIDASE"/>
    <property type="match status" value="1"/>
</dbReference>
<reference evidence="3 6" key="2">
    <citation type="submission" date="2021-06" db="EMBL/GenBank/DDBJ databases">
        <title>Whole genome sequence of Paenibacillus sophorae DSM23020 for comparative genomics.</title>
        <authorList>
            <person name="Kim M.-J."/>
            <person name="Lee G."/>
            <person name="Shin J.-H."/>
        </authorList>
    </citation>
    <scope>NUCLEOTIDE SEQUENCE [LARGE SCALE GENOMIC DNA]</scope>
    <source>
        <strain evidence="3 6">DSM 23020</strain>
    </source>
</reference>
<dbReference type="PANTHER" id="PTHR43249:SF1">
    <property type="entry name" value="D-GLUCOSIDE 3-DEHYDROGENASE"/>
    <property type="match status" value="1"/>
</dbReference>
<dbReference type="Gene3D" id="3.30.360.10">
    <property type="entry name" value="Dihydrodipicolinate Reductase, domain 2"/>
    <property type="match status" value="1"/>
</dbReference>
<dbReference type="SUPFAM" id="SSF51735">
    <property type="entry name" value="NAD(P)-binding Rossmann-fold domains"/>
    <property type="match status" value="1"/>
</dbReference>
<dbReference type="Pfam" id="PF22725">
    <property type="entry name" value="GFO_IDH_MocA_C3"/>
    <property type="match status" value="1"/>
</dbReference>
<dbReference type="EMBL" id="FODH01000003">
    <property type="protein sequence ID" value="SEN86613.1"/>
    <property type="molecule type" value="Genomic_DNA"/>
</dbReference>
<dbReference type="GO" id="GO:0000166">
    <property type="term" value="F:nucleotide binding"/>
    <property type="evidence" value="ECO:0007669"/>
    <property type="project" value="InterPro"/>
</dbReference>
<proteinExistence type="predicted"/>
<dbReference type="RefSeq" id="WP_051500042.1">
    <property type="nucleotide sequence ID" value="NZ_CP076607.1"/>
</dbReference>
<gene>
    <name evidence="3" type="ORF">KP014_16330</name>
    <name evidence="4" type="ORF">SAMN04487895_103232</name>
</gene>
<dbReference type="OrthoDB" id="9815825at2"/>
<dbReference type="InterPro" id="IPR000683">
    <property type="entry name" value="Gfo/Idh/MocA-like_OxRdtase_N"/>
</dbReference>
<dbReference type="InterPro" id="IPR036291">
    <property type="entry name" value="NAD(P)-bd_dom_sf"/>
</dbReference>
<sequence length="377" mass="41422">MSKTLKIAIIGCGGIAKGKHLPSLSRQKNAELVAFCDIIEERAQEAAEKYGAEGAKVYTDFRKLLEAGGIDVVHVCTPNDSHSVITVAALEADCHVMCEKPMAKTTAQAQEMLDAARRTGKKLSIAYQNRFRNDSQYLKEMCENGELGEVYYAKAIALRRRAVPTWGVFLDEEKQGGGPLIDIGTHALDLTLWMMDNYKPRSVTGSVFHKLGHRENAANAFGPWDPEKFKVEDSAFGFITMENGATIALESSWALNVAEYGEAKTLLCGTEAGADMTDGLRINGERSGRLYETNIELTPGGVAFYSGDEESEADREARLWLEAVALDKEPLVKPEQAFVVTQILEAIYESARTGRTVYFDGTQDNEPQEAAQAVLHK</sequence>